<dbReference type="PANTHER" id="PTHR43180">
    <property type="entry name" value="3-OXOACYL-(ACYL-CARRIER-PROTEIN) REDUCTASE (AFU_ORTHOLOGUE AFUA_6G11210)"/>
    <property type="match status" value="1"/>
</dbReference>
<accession>A0AAE0WM29</accession>
<dbReference type="Gene3D" id="3.40.50.720">
    <property type="entry name" value="NAD(P)-binding Rossmann-like Domain"/>
    <property type="match status" value="1"/>
</dbReference>
<evidence type="ECO:0000313" key="4">
    <source>
        <dbReference type="EMBL" id="KAK3674160.1"/>
    </source>
</evidence>
<dbReference type="Pfam" id="PF00106">
    <property type="entry name" value="adh_short"/>
    <property type="match status" value="1"/>
</dbReference>
<dbReference type="AlphaFoldDB" id="A0AAE0WM29"/>
<name>A0AAE0WM29_9PEZI</name>
<dbReference type="InterPro" id="IPR020904">
    <property type="entry name" value="Sc_DH/Rdtase_CS"/>
</dbReference>
<comment type="caution">
    <text evidence="4">The sequence shown here is derived from an EMBL/GenBank/DDBJ whole genome shotgun (WGS) entry which is preliminary data.</text>
</comment>
<evidence type="ECO:0000256" key="3">
    <source>
        <dbReference type="ARBA" id="ARBA00023002"/>
    </source>
</evidence>
<dbReference type="InterPro" id="IPR002347">
    <property type="entry name" value="SDR_fam"/>
</dbReference>
<dbReference type="GO" id="GO:0016491">
    <property type="term" value="F:oxidoreductase activity"/>
    <property type="evidence" value="ECO:0007669"/>
    <property type="project" value="UniProtKB-KW"/>
</dbReference>
<dbReference type="SUPFAM" id="SSF51735">
    <property type="entry name" value="NAD(P)-binding Rossmann-fold domains"/>
    <property type="match status" value="1"/>
</dbReference>
<organism evidence="4 5">
    <name type="scientific">Recurvomyces mirabilis</name>
    <dbReference type="NCBI Taxonomy" id="574656"/>
    <lineage>
        <taxon>Eukaryota</taxon>
        <taxon>Fungi</taxon>
        <taxon>Dikarya</taxon>
        <taxon>Ascomycota</taxon>
        <taxon>Pezizomycotina</taxon>
        <taxon>Dothideomycetes</taxon>
        <taxon>Dothideomycetidae</taxon>
        <taxon>Mycosphaerellales</taxon>
        <taxon>Teratosphaeriaceae</taxon>
        <taxon>Recurvomyces</taxon>
    </lineage>
</organism>
<keyword evidence="3" id="KW-0560">Oxidoreductase</keyword>
<gene>
    <name evidence="4" type="ORF">LTR78_006007</name>
</gene>
<dbReference type="EMBL" id="JAUTXT010000021">
    <property type="protein sequence ID" value="KAK3674160.1"/>
    <property type="molecule type" value="Genomic_DNA"/>
</dbReference>
<comment type="similarity">
    <text evidence="1">Belongs to the short-chain dehydrogenases/reductases (SDR) family.</text>
</comment>
<evidence type="ECO:0008006" key="6">
    <source>
        <dbReference type="Google" id="ProtNLM"/>
    </source>
</evidence>
<protein>
    <recommendedName>
        <fullName evidence="6">NAD(P)-binding protein</fullName>
    </recommendedName>
</protein>
<evidence type="ECO:0000256" key="2">
    <source>
        <dbReference type="ARBA" id="ARBA00022857"/>
    </source>
</evidence>
<evidence type="ECO:0000256" key="1">
    <source>
        <dbReference type="ARBA" id="ARBA00006484"/>
    </source>
</evidence>
<dbReference type="Proteomes" id="UP001274830">
    <property type="component" value="Unassembled WGS sequence"/>
</dbReference>
<dbReference type="InterPro" id="IPR036291">
    <property type="entry name" value="NAD(P)-bd_dom_sf"/>
</dbReference>
<reference evidence="4" key="1">
    <citation type="submission" date="2023-07" db="EMBL/GenBank/DDBJ databases">
        <title>Black Yeasts Isolated from many extreme environments.</title>
        <authorList>
            <person name="Coleine C."/>
            <person name="Stajich J.E."/>
            <person name="Selbmann L."/>
        </authorList>
    </citation>
    <scope>NUCLEOTIDE SEQUENCE</scope>
    <source>
        <strain evidence="4">CCFEE 5485</strain>
    </source>
</reference>
<evidence type="ECO:0000313" key="5">
    <source>
        <dbReference type="Proteomes" id="UP001274830"/>
    </source>
</evidence>
<dbReference type="PANTHER" id="PTHR43180:SF33">
    <property type="entry name" value="15-HYDROXYPROSTAGLANDIN DEHYDROGENASE [NAD(+)]-LIKE"/>
    <property type="match status" value="1"/>
</dbReference>
<dbReference type="PROSITE" id="PS00061">
    <property type="entry name" value="ADH_SHORT"/>
    <property type="match status" value="1"/>
</dbReference>
<keyword evidence="2" id="KW-0521">NADP</keyword>
<dbReference type="PRINTS" id="PR00081">
    <property type="entry name" value="GDHRDH"/>
</dbReference>
<keyword evidence="5" id="KW-1185">Reference proteome</keyword>
<sequence length="273" mass="29294">MSEQANIAIITGGASGIGLATAEALFPRNNWIVYLLDRDAERGETAADKTGAYFIRVDVTDYASLAAAFGRVFKEHGKINFVFANAGIALEAPPETPKELSNEPPAAPSMKMLSVNLQSVMFTTHLAQHYFRQSPAASGPRCIVVTASSASLYASAIAPAYAASKHGVLGWTRSIAPDAWKQDQVRVNAILPGIVRTNILPPEMFAMFPEQMLTPVDKVVEVVLLLLDGDGDEKAGRELRSGQAVEICGTNHYVRNQQEYCDPVMAAIMGVGA</sequence>
<proteinExistence type="inferred from homology"/>